<dbReference type="Gene3D" id="3.40.50.300">
    <property type="entry name" value="P-loop containing nucleotide triphosphate hydrolases"/>
    <property type="match status" value="1"/>
</dbReference>
<keyword evidence="5" id="KW-1185">Reference proteome</keyword>
<evidence type="ECO:0000259" key="2">
    <source>
        <dbReference type="PROSITE" id="PS51192"/>
    </source>
</evidence>
<dbReference type="GO" id="GO:0016787">
    <property type="term" value="F:hydrolase activity"/>
    <property type="evidence" value="ECO:0007669"/>
    <property type="project" value="UniProtKB-KW"/>
</dbReference>
<protein>
    <submittedName>
        <fullName evidence="4">DEAD/DEAH box helicase</fullName>
    </submittedName>
</protein>
<dbReference type="InterPro" id="IPR049730">
    <property type="entry name" value="SNF2/RAD54-like_C"/>
</dbReference>
<sequence length="1032" mass="111483">MTADRLLPAAAELGRSSGGWRDAVAALSPRAAADAAEGMNDDSGASAAPRRPLALQFELRHRVVRRPGSWQGPRDEPARDAASVDRLAVRPVTSGTRGWIKSGITWQNVGYQASAGGFDPAQSRWFGQFALLKGGTPGVYNLYGSEWITLDEFESPLLWALLAEAGRLGIALVGSEATPTVVVGERASIALDARVERADAAAGAAFTEAAARPERPDTAAGDLTLTPTVTVDGTPTGAAVARLISSHGLYRFDFASGTIELAPIAAANGRGRSAGSLSPLGTAQRTAVEQARTVRVPAAELPEFLRAHYPSLARALPVTSRDGSFDPPAPPPATLVLTAGFEPGDVLRLDWHWEHGDGRQSPLAASDDDFIDPVAERAVADVVADVLGGPAAPVVFRGIDAAEFAAEVLPLLEGVDRVRVDVLGERPDYCEATAPPKLTVTTVESLRTDWFDLGVIVTVDGRKVPFGPLFKALSKGAKKLLLVDRSYLSLTQPVFEPLRELIEEAGTLAEWEAGLQIDRSRASLWSEFEDLADVSEPALAWRETVAGLNGGTVEQLPPPAGLALPLRPYQLEGFRWLAFLYRHRLGGILADDMGLGKTAQTLALIAFAVEEASATDAARRPFLVVAPTSVASNWASEAARFTPGLRVATVTTTEAKGTTSIADAAANADLVVTTYAVLRLEAAAFAALEWGALVLDEAQFVKNPATKVHEAARGIRAPFRLAVTGTPMENNLGELWALFNIVAPGLFPSGRAFTERYRRPIEHERNADRLATLRRRIRPLMLRRTKELVAPELPPKQEQVLHVELGARHRRLYDTFLQRERRKLFGLIDDLDRNRFIVFRSLTLLRMLSLDASLIDPERYASIPSAKLDALFEQLDDVLAEGHRALVFSQFTSFLGRAAVRLDAAGVSYAYLDGSTTKRDEVIERFRSGEASVFLISLKAGGFGLNLTEADYVFLLDPWWNPASEAQAVDRAHRIGQAKTVMVYRIVAADTIEEKVMELKARKGELVASIVDDDALFSDTLTADDIRGLLGP</sequence>
<dbReference type="InterPro" id="IPR038718">
    <property type="entry name" value="SNF2-like_sf"/>
</dbReference>
<dbReference type="Pfam" id="PF00271">
    <property type="entry name" value="Helicase_C"/>
    <property type="match status" value="1"/>
</dbReference>
<dbReference type="InterPro" id="IPR000330">
    <property type="entry name" value="SNF2_N"/>
</dbReference>
<comment type="caution">
    <text evidence="4">The sequence shown here is derived from an EMBL/GenBank/DDBJ whole genome shotgun (WGS) entry which is preliminary data.</text>
</comment>
<keyword evidence="4" id="KW-0547">Nucleotide-binding</keyword>
<evidence type="ECO:0000259" key="3">
    <source>
        <dbReference type="PROSITE" id="PS51194"/>
    </source>
</evidence>
<dbReference type="Gene3D" id="3.40.50.10810">
    <property type="entry name" value="Tandem AAA-ATPase domain"/>
    <property type="match status" value="1"/>
</dbReference>
<evidence type="ECO:0000313" key="5">
    <source>
        <dbReference type="Proteomes" id="UP000293865"/>
    </source>
</evidence>
<dbReference type="RefSeq" id="WP_129520091.1">
    <property type="nucleotide sequence ID" value="NZ_SDPN01000008.1"/>
</dbReference>
<dbReference type="GO" id="GO:0005524">
    <property type="term" value="F:ATP binding"/>
    <property type="evidence" value="ECO:0007669"/>
    <property type="project" value="InterPro"/>
</dbReference>
<evidence type="ECO:0000313" key="4">
    <source>
        <dbReference type="EMBL" id="RXZ72018.1"/>
    </source>
</evidence>
<dbReference type="PANTHER" id="PTHR10799">
    <property type="entry name" value="SNF2/RAD54 HELICASE FAMILY"/>
    <property type="match status" value="1"/>
</dbReference>
<dbReference type="Proteomes" id="UP000293865">
    <property type="component" value="Unassembled WGS sequence"/>
</dbReference>
<dbReference type="AlphaFoldDB" id="A0A4Q2L1R4"/>
<accession>A0A4Q2L1R4</accession>
<evidence type="ECO:0000256" key="1">
    <source>
        <dbReference type="ARBA" id="ARBA00022801"/>
    </source>
</evidence>
<dbReference type="PROSITE" id="PS51194">
    <property type="entry name" value="HELICASE_CTER"/>
    <property type="match status" value="1"/>
</dbReference>
<dbReference type="GO" id="GO:0004386">
    <property type="term" value="F:helicase activity"/>
    <property type="evidence" value="ECO:0007669"/>
    <property type="project" value="UniProtKB-KW"/>
</dbReference>
<keyword evidence="4" id="KW-0067">ATP-binding</keyword>
<dbReference type="InterPro" id="IPR027417">
    <property type="entry name" value="P-loop_NTPase"/>
</dbReference>
<keyword evidence="4" id="KW-0347">Helicase</keyword>
<keyword evidence="1" id="KW-0378">Hydrolase</keyword>
<dbReference type="InterPro" id="IPR001650">
    <property type="entry name" value="Helicase_C-like"/>
</dbReference>
<dbReference type="PROSITE" id="PS51192">
    <property type="entry name" value="HELICASE_ATP_BIND_1"/>
    <property type="match status" value="1"/>
</dbReference>
<feature type="domain" description="Helicase ATP-binding" evidence="2">
    <location>
        <begin position="578"/>
        <end position="745"/>
    </location>
</feature>
<dbReference type="SMART" id="SM00490">
    <property type="entry name" value="HELICc"/>
    <property type="match status" value="1"/>
</dbReference>
<name>A0A4Q2L1R4_9MICO</name>
<proteinExistence type="predicted"/>
<dbReference type="CDD" id="cd18793">
    <property type="entry name" value="SF2_C_SNF"/>
    <property type="match status" value="1"/>
</dbReference>
<dbReference type="SUPFAM" id="SSF52540">
    <property type="entry name" value="P-loop containing nucleoside triphosphate hydrolases"/>
    <property type="match status" value="2"/>
</dbReference>
<dbReference type="EMBL" id="SDPN01000008">
    <property type="protein sequence ID" value="RXZ72018.1"/>
    <property type="molecule type" value="Genomic_DNA"/>
</dbReference>
<dbReference type="OrthoDB" id="9760715at2"/>
<dbReference type="SMART" id="SM00487">
    <property type="entry name" value="DEXDc"/>
    <property type="match status" value="1"/>
</dbReference>
<reference evidence="4 5" key="1">
    <citation type="submission" date="2019-01" db="EMBL/GenBank/DDBJ databases">
        <title>Agromyces.</title>
        <authorList>
            <person name="Li J."/>
        </authorList>
    </citation>
    <scope>NUCLEOTIDE SEQUENCE [LARGE SCALE GENOMIC DNA]</scope>
    <source>
        <strain evidence="4 5">DSM 15934</strain>
    </source>
</reference>
<feature type="domain" description="Helicase C-terminal" evidence="3">
    <location>
        <begin position="871"/>
        <end position="1018"/>
    </location>
</feature>
<dbReference type="InterPro" id="IPR014001">
    <property type="entry name" value="Helicase_ATP-bd"/>
</dbReference>
<gene>
    <name evidence="4" type="ORF">ESP51_06515</name>
</gene>
<organism evidence="4 5">
    <name type="scientific">Agromyces albus</name>
    <dbReference type="NCBI Taxonomy" id="205332"/>
    <lineage>
        <taxon>Bacteria</taxon>
        <taxon>Bacillati</taxon>
        <taxon>Actinomycetota</taxon>
        <taxon>Actinomycetes</taxon>
        <taxon>Micrococcales</taxon>
        <taxon>Microbacteriaceae</taxon>
        <taxon>Agromyces</taxon>
    </lineage>
</organism>
<dbReference type="Pfam" id="PF00176">
    <property type="entry name" value="SNF2-rel_dom"/>
    <property type="match status" value="1"/>
</dbReference>